<dbReference type="AlphaFoldDB" id="A0A7N0U0J2"/>
<organism evidence="2 3">
    <name type="scientific">Kalanchoe fedtschenkoi</name>
    <name type="common">Lavender scallops</name>
    <name type="synonym">South American air plant</name>
    <dbReference type="NCBI Taxonomy" id="63787"/>
    <lineage>
        <taxon>Eukaryota</taxon>
        <taxon>Viridiplantae</taxon>
        <taxon>Streptophyta</taxon>
        <taxon>Embryophyta</taxon>
        <taxon>Tracheophyta</taxon>
        <taxon>Spermatophyta</taxon>
        <taxon>Magnoliopsida</taxon>
        <taxon>eudicotyledons</taxon>
        <taxon>Gunneridae</taxon>
        <taxon>Pentapetalae</taxon>
        <taxon>Saxifragales</taxon>
        <taxon>Crassulaceae</taxon>
        <taxon>Kalanchoe</taxon>
    </lineage>
</organism>
<sequence>MVFGCGGATSRVFGPWRHKVDTIVEPQQTLIGNRNRLQIWFSTDGSRFRCHALFARSLGQQAARAPFPAAFEVALGVKTTNNPTGSLRFPRLFARSSQRAGSHSRNAPIDRRTVALLLAGGVAGWLNLLVVGDESANAAARRPPPGPPAEKKDPNISGLAAKVLASKKRKEAMKEAIAKQRQRGKPAADAAAAAKQE</sequence>
<proteinExistence type="predicted"/>
<evidence type="ECO:0000256" key="1">
    <source>
        <dbReference type="SAM" id="MobiDB-lite"/>
    </source>
</evidence>
<evidence type="ECO:0000313" key="3">
    <source>
        <dbReference type="Proteomes" id="UP000594263"/>
    </source>
</evidence>
<reference evidence="2" key="1">
    <citation type="submission" date="2021-01" db="UniProtKB">
        <authorList>
            <consortium name="EnsemblPlants"/>
        </authorList>
    </citation>
    <scope>IDENTIFICATION</scope>
</reference>
<dbReference type="PANTHER" id="PTHR37182:SF2">
    <property type="entry name" value="F24J8.11 PROTEIN"/>
    <property type="match status" value="1"/>
</dbReference>
<protein>
    <submittedName>
        <fullName evidence="2">Uncharacterized protein</fullName>
    </submittedName>
</protein>
<keyword evidence="3" id="KW-1185">Reference proteome</keyword>
<dbReference type="Gramene" id="Kaladp0050s0069.1.v1.1">
    <property type="protein sequence ID" value="Kaladp0050s0069.1.v1.1"/>
    <property type="gene ID" value="Kaladp0050s0069.v1.1"/>
</dbReference>
<dbReference type="EnsemblPlants" id="Kaladp0050s0069.1.v1.1">
    <property type="protein sequence ID" value="Kaladp0050s0069.1.v1.1"/>
    <property type="gene ID" value="Kaladp0050s0069.v1.1"/>
</dbReference>
<name>A0A7N0U0J2_KALFE</name>
<evidence type="ECO:0000313" key="2">
    <source>
        <dbReference type="EnsemblPlants" id="Kaladp0050s0069.1.v1.1"/>
    </source>
</evidence>
<dbReference type="PANTHER" id="PTHR37182">
    <property type="entry name" value="F24J8.11 PROTEIN"/>
    <property type="match status" value="1"/>
</dbReference>
<accession>A0A7N0U0J2</accession>
<dbReference type="Proteomes" id="UP000594263">
    <property type="component" value="Unplaced"/>
</dbReference>
<feature type="compositionally biased region" description="Low complexity" evidence="1">
    <location>
        <begin position="187"/>
        <end position="197"/>
    </location>
</feature>
<feature type="region of interest" description="Disordered" evidence="1">
    <location>
        <begin position="137"/>
        <end position="197"/>
    </location>
</feature>